<dbReference type="EMBL" id="MZGX01000001">
    <property type="protein sequence ID" value="OPX46292.1"/>
    <property type="molecule type" value="Genomic_DNA"/>
</dbReference>
<dbReference type="PROSITE" id="PS51257">
    <property type="entry name" value="PROKAR_LIPOPROTEIN"/>
    <property type="match status" value="1"/>
</dbReference>
<evidence type="ECO:0000256" key="2">
    <source>
        <dbReference type="SAM" id="SignalP"/>
    </source>
</evidence>
<feature type="region of interest" description="Disordered" evidence="1">
    <location>
        <begin position="40"/>
        <end position="67"/>
    </location>
</feature>
<sequence length="314" mass="35042">MSKKYGKHNSLKLVLLLFAMAFTMSACSVDNNYALDKTQPPAAHTPAAKSTAPGTTAEEESLDTQAGSMSMEEAVQIIREAGNTEVIKTWEQYESAKIPLIAALPERNLYLYGLKDKVGVILYYNGAGHFYEWNYLTPRFILPGLKITDFDGDGKEELGVILYVGSGTGLSVEELHMVKISETEVVSDNPKDKNYLVPNKEYFKDYCYSDYSEQLKEQVKLKTHVEGAALWADVTAGQKASSFELENPTDDIDNENIVFGNIVRFEFKDKKITAQFALGAIRKSYASPDFIGELNTEVVFKAGNFKLENITFQQ</sequence>
<evidence type="ECO:0008006" key="5">
    <source>
        <dbReference type="Google" id="ProtNLM"/>
    </source>
</evidence>
<name>A0A1V4SR06_RUMHU</name>
<keyword evidence="4" id="KW-1185">Reference proteome</keyword>
<evidence type="ECO:0000313" key="3">
    <source>
        <dbReference type="EMBL" id="OPX46292.1"/>
    </source>
</evidence>
<evidence type="ECO:0000256" key="1">
    <source>
        <dbReference type="SAM" id="MobiDB-lite"/>
    </source>
</evidence>
<evidence type="ECO:0000313" key="4">
    <source>
        <dbReference type="Proteomes" id="UP000191554"/>
    </source>
</evidence>
<organism evidence="3 4">
    <name type="scientific">Ruminiclostridium hungatei</name>
    <name type="common">Clostridium hungatei</name>
    <dbReference type="NCBI Taxonomy" id="48256"/>
    <lineage>
        <taxon>Bacteria</taxon>
        <taxon>Bacillati</taxon>
        <taxon>Bacillota</taxon>
        <taxon>Clostridia</taxon>
        <taxon>Eubacteriales</taxon>
        <taxon>Oscillospiraceae</taxon>
        <taxon>Ruminiclostridium</taxon>
    </lineage>
</organism>
<accession>A0A1V4SR06</accession>
<feature type="signal peptide" evidence="2">
    <location>
        <begin position="1"/>
        <end position="28"/>
    </location>
</feature>
<keyword evidence="2" id="KW-0732">Signal</keyword>
<reference evidence="3 4" key="1">
    <citation type="submission" date="2017-03" db="EMBL/GenBank/DDBJ databases">
        <title>Genome sequence of Clostridium hungatei DSM 14427.</title>
        <authorList>
            <person name="Poehlein A."/>
            <person name="Daniel R."/>
        </authorList>
    </citation>
    <scope>NUCLEOTIDE SEQUENCE [LARGE SCALE GENOMIC DNA]</scope>
    <source>
        <strain evidence="3 4">DSM 14427</strain>
    </source>
</reference>
<dbReference type="RefSeq" id="WP_080062614.1">
    <property type="nucleotide sequence ID" value="NZ_MZGX01000001.1"/>
</dbReference>
<comment type="caution">
    <text evidence="3">The sequence shown here is derived from an EMBL/GenBank/DDBJ whole genome shotgun (WGS) entry which is preliminary data.</text>
</comment>
<gene>
    <name evidence="3" type="ORF">CLHUN_01080</name>
</gene>
<dbReference type="Proteomes" id="UP000191554">
    <property type="component" value="Unassembled WGS sequence"/>
</dbReference>
<proteinExistence type="predicted"/>
<protein>
    <recommendedName>
        <fullName evidence="5">FG-GAP repeat protein</fullName>
    </recommendedName>
</protein>
<feature type="chain" id="PRO_5038686170" description="FG-GAP repeat protein" evidence="2">
    <location>
        <begin position="29"/>
        <end position="314"/>
    </location>
</feature>
<dbReference type="AlphaFoldDB" id="A0A1V4SR06"/>
<dbReference type="OrthoDB" id="2599765at2"/>
<dbReference type="STRING" id="48256.CLHUN_01080"/>